<gene>
    <name evidence="2" type="ORF">Fot_26788</name>
</gene>
<evidence type="ECO:0000259" key="1">
    <source>
        <dbReference type="Pfam" id="PF25036"/>
    </source>
</evidence>
<dbReference type="Proteomes" id="UP001604277">
    <property type="component" value="Unassembled WGS sequence"/>
</dbReference>
<reference evidence="3" key="1">
    <citation type="submission" date="2024-07" db="EMBL/GenBank/DDBJ databases">
        <title>Two chromosome-level genome assemblies of Korean endemic species Abeliophyllum distichum and Forsythia ovata (Oleaceae).</title>
        <authorList>
            <person name="Jang H."/>
        </authorList>
    </citation>
    <scope>NUCLEOTIDE SEQUENCE [LARGE SCALE GENOMIC DNA]</scope>
</reference>
<proteinExistence type="predicted"/>
<dbReference type="InterPro" id="IPR009543">
    <property type="entry name" value="VPS13_VAB"/>
</dbReference>
<dbReference type="PANTHER" id="PTHR16166:SF130">
    <property type="entry name" value="PROTEIN SORTING-ASSOCIATED PROTEIN, PUTATIVE (DUF1162)-RELATED"/>
    <property type="match status" value="1"/>
</dbReference>
<dbReference type="PANTHER" id="PTHR16166">
    <property type="entry name" value="VACUOLAR PROTEIN SORTING-ASSOCIATED PROTEIN VPS13"/>
    <property type="match status" value="1"/>
</dbReference>
<feature type="domain" description="Vacuolar protein sorting-associated protein 13 VPS13 adaptor binding" evidence="1">
    <location>
        <begin position="1954"/>
        <end position="2362"/>
    </location>
</feature>
<dbReference type="InterPro" id="IPR026847">
    <property type="entry name" value="VPS13"/>
</dbReference>
<sequence>MEEKNKVLVDIDPEGCALHDAIKRISDITPGTRTTSLLNTMLSNCHLQFHDVHIRLQCPGSNGLISCSLYAEELGGGSEFVVYRSFLRGFVSSLFVPSEESSFNVYIHGFEIRVNSGNGTSCVVSPTNMHALINLKYLQFVSFNFRVPSLKLIFSPADISVMLVFYSFLSKESKRARPGLQLWNIASSKISSLLPTSTSSLLKATKVACLWLRYVHTYQGMLQLVGYPMEDVMKKSTISLSWDKTYSRSVKFQWKLISEIEKELPTEVIALARRMVRSTVASRRSEANCSSKESLINRIFLKLHQVLVLIWAMICSLLSFVTRVLSFHKGSPNYSKSSQHFCSACKDSLALRYIDLNIGEISISVTPEKTDQHTTSRKAVSDIGFSYQDLLSFHLSIDACFLRYVENVSEKCFVFACGCWKVLSLSILKGSPKSYSKYLKGRGEKKVNDPQTVIWGEPAKMIYPSEATGDNVTNDSGATSIPYLDLLLGKLWLNWKDSCSKSEEYIIPKLQSPWILCEVRSSLRDDSLSDLSYGFWNCGMVVGRLNFNLEYSSIASMALLFGQIQHSLCGDVRSRRRNFVSHTPTTTTEDPLRDGSSKYSSYCSKIEMTIMRMLPQKHIQIGVLIAGPRVQLSLTQDQFYVENEELRHLIKQATLEIHDIELVLSPNLDSNLASSGACSTGNDRESEYPVLKLPEDIDIIGSVNEIYSYQGRIFYGAQLKVNGLKAYFDESSESQKYHVLELSPTTIRLKVLRKEHHKFGSTVISLSAASHWMATGFTTLIFLDELYILTKVIYGLFYDLSHAFAMLASNDDLSHQEVSRQETFYADSESEETFMARGGLASLIISHVQIAVNNTCELKSFDIVIHNSRKDYSTKNSSGGTGTKLAMHEMPGHGIYISGPKLFMDVSFKGGNMDVIIDLSGFRSIIFRYPAEFEESLDKSEINNLLCSLNFLIEASISHIKLCFFLRSLKKAFPRASLSTAIDEPNSNGNALRMVGHSPLFINTELVGDHPVLATIAISEIFVSSCPVKDVLAREHKPNKLNASFSVGEEFQTISCDSKGGFLLLEATSATMFAECCTSYYNRILNLWPAGSSPGGVVPQYSEDKTVLDVQSSMNRRQLQHVTLDHLEDFSLNISHLFLTFVSSDESGRLQELLLEVDFHLNHKVMSTVKKFSLGVSKFSMLSQCIHVMGQKPSDIQIHGFSSGTLDDSSRNLISEGSSVLEQKDTVNSVLADTVCSSPSTSQNDIYIGSSGGLVTREQKNVHLSFQNYILKEFQSSLIAEWPVSGDQICPNKLWVGNGSISGFDLTISLTEIKIIISAFESFSEVFIREKTSKVEQRHWSRNQDSEESAEEMVADGTIVAIQDVDQHMYIAVEDVESRYGIVGATHYSLVGERSLFRVKYHNARRWNSQVQYFSLISLYAKDSSGESLRLNCLPRLGFVDISCSNDSGCALWAAVPFRPDHYGDDVELESFRPLVRRTFHLVNKKNDYAVAFIDGVLEFVSKPGNLFKWKVFRDPSPASNSLLPIRYLGTASGTNLQNDSNVNFTKELRENGNLSGITITIDKISNTKARVMNTLGVVLYYFDAQRSSWREFLHPLEICSFYSSKFLIPGSDNVLHRVQSHFYARIKEAIVSVNELSLDIILFVIGKLNLAGPYALRSSVVLANCCKVENQTGLTVLCQFYDNQEASVSSRQSTTIFLRHLALANQHPEASLFSIQLSRGDFLSTSPFHLSLLEAQKFAWRTRIVSSQDSKSFPGPFIVVEISRGIEDGLSISVSPLLKIHNDTDFSLELRFQRPQHKETDSATLVLEAGDVLDDSMAAFGATDLSGGFKKALTSLSVGNFIFSFRPDIATSTKFFKNETAEWSDELKGGKPVSLSGVFDKLSYRVRKAFSVESEKFSLSTAHCALKSEGGHISEIHFLIQSVRKDVPVMRPDNFGYAPANKNIPVALQEQKEIFLLPTVHVSNLLHTEIHVNLTDGEPIATMDHGNTWSCATIPSGSAVNLYANPATIYFTVTLTSFGSSCKPVNSKDWVRKLQKQKSDVYHLDIELDFGGGKYFAILRLSRGHRGVLEAAIFTTYAVENDTDTPLSCFPANQKPLVRYEVEMASNIPPDLGSYLPPKSIKSWFMKRHQVCLKLLEEKASEAQLDLDALSGLTEIDLEVEENFGLKSITRLGVSLRPSVSKVVSTQMVSLNPRYVVSNESEEAITIRQCYLEDDMEGLIAINSKERIPLRLKSGTGRKRETNVINNFLRKHTKSRDDTLLFIQFRPAEAGLGWSGPVCVASLGRFFLKFRRSSECSERQSESMSCKQNLYEFAAVNVVEGGSTIVLHFHRSLTTNLPYRIENHLRHAPITYYQKGSSEPEILGVGHSVNYVWDDLTLPHKLVVQLDDLHVLCEINLDKVRAWKPLYRTKQNRGLGFPLPVDKKPEPEDQKRTSYSKLIGTETVKLGYEVYADGVTRVLRICEFSDSHKVDAVFHTGTKTRLRISSFAIHLLGHAKQEMDLGEPSNYAPIITTRLDNINWDSMFTDRHKYNQIRVKSLTVDEKWTGAPFAAMLRRHRSENSDSNECILRVIIVLVSSNSRIKQVKCLSIVLQPLDLNLDEETLMKIVPFWRTSLSDSNTPSQQYYFDHFEIHPIKVVGSFLPGDSYSSYSSTQETLRSLLHSVIKVPAIKNMTIELNGVLVTHALITLRELTIKCAQHYSWYAMRAIYIAKGSPLLPPSFTSIFDDLASSSLDVFFDPSSGLPNLPGVTLGTLKLISKFVNDKGFSGTKRYFGDLGKTLKMAGSNILFAAVTEISDSVLKGAETNGFPGMASGFRHGILKLAMEPSLLGSAFMEGGPDRKIKLDRSPGVDELYIEGYLQAMLDTMYKQEYLRVRVLENQVVLKNLPPNSALIEEITERVKSFLVNKALLKGESKDAHSLRHIRGESEWRIGPTVLTLCEHLFVSFAIRTLRKQAGKVIAKIKWQEKFKADDTKAIVPASSGEEPKVKIMWKWGIGKFVLSGIVAYIDGRLCRNIPNPVARRIVSGFLLSFLDKNDE</sequence>
<evidence type="ECO:0000313" key="2">
    <source>
        <dbReference type="EMBL" id="KAL2522865.1"/>
    </source>
</evidence>
<dbReference type="Pfam" id="PF25036">
    <property type="entry name" value="VPS13_VAB"/>
    <property type="match status" value="1"/>
</dbReference>
<protein>
    <recommendedName>
        <fullName evidence="1">Vacuolar protein sorting-associated protein 13 VPS13 adaptor binding domain-containing protein</fullName>
    </recommendedName>
</protein>
<organism evidence="2 3">
    <name type="scientific">Forsythia ovata</name>
    <dbReference type="NCBI Taxonomy" id="205694"/>
    <lineage>
        <taxon>Eukaryota</taxon>
        <taxon>Viridiplantae</taxon>
        <taxon>Streptophyta</taxon>
        <taxon>Embryophyta</taxon>
        <taxon>Tracheophyta</taxon>
        <taxon>Spermatophyta</taxon>
        <taxon>Magnoliopsida</taxon>
        <taxon>eudicotyledons</taxon>
        <taxon>Gunneridae</taxon>
        <taxon>Pentapetalae</taxon>
        <taxon>asterids</taxon>
        <taxon>lamiids</taxon>
        <taxon>Lamiales</taxon>
        <taxon>Oleaceae</taxon>
        <taxon>Forsythieae</taxon>
        <taxon>Forsythia</taxon>
    </lineage>
</organism>
<evidence type="ECO:0000313" key="3">
    <source>
        <dbReference type="Proteomes" id="UP001604277"/>
    </source>
</evidence>
<comment type="caution">
    <text evidence="2">The sequence shown here is derived from an EMBL/GenBank/DDBJ whole genome shotgun (WGS) entry which is preliminary data.</text>
</comment>
<accession>A0ABD1UCY9</accession>
<dbReference type="EMBL" id="JBFOLJ010000007">
    <property type="protein sequence ID" value="KAL2522865.1"/>
    <property type="molecule type" value="Genomic_DNA"/>
</dbReference>
<keyword evidence="3" id="KW-1185">Reference proteome</keyword>
<name>A0ABD1UCY9_9LAMI</name>